<evidence type="ECO:0000313" key="2">
    <source>
        <dbReference type="Proteomes" id="UP000005239"/>
    </source>
</evidence>
<sequence>MKMLDVILEDDQNPMRFEPVYLSDHVLDPALFIIYTIMIGLTVLTCLIFPIVLVVNREVFSFSFTIILVQIILCGLGKILTRTISYFGLTFFDLYSIELMFDFGVLLFITLMTINRLLVIATPKNCFIHSNKALQVAFVLICWLLLAVVLTVFRVGQCVRSIQDDKRMYDTCFNLFYYKALWNEKFGNWLGPIIIIRQIVVTCYDVLPLFCLSLYVISALVLMVKRRAIPNIQSHQHVEWRIFFHGFVIFAVYGLASIINIILELNKGAVIDGALAQFVMFVYVILDVTTILCIPLVVFITVPAVRTSPSVSFVNRRMIELCRISYCLSAHNVPVYDRVLLYFNVIWRRIPTIYYLCSFIQPQSQYSASHCAQ</sequence>
<dbReference type="EnsemblMetazoa" id="PPA41243.1">
    <property type="protein sequence ID" value="PPA41243.1"/>
    <property type="gene ID" value="WBGene00279612"/>
</dbReference>
<reference evidence="2" key="1">
    <citation type="journal article" date="2008" name="Nat. Genet.">
        <title>The Pristionchus pacificus genome provides a unique perspective on nematode lifestyle and parasitism.</title>
        <authorList>
            <person name="Dieterich C."/>
            <person name="Clifton S.W."/>
            <person name="Schuster L.N."/>
            <person name="Chinwalla A."/>
            <person name="Delehaunty K."/>
            <person name="Dinkelacker I."/>
            <person name="Fulton L."/>
            <person name="Fulton R."/>
            <person name="Godfrey J."/>
            <person name="Minx P."/>
            <person name="Mitreva M."/>
            <person name="Roeseler W."/>
            <person name="Tian H."/>
            <person name="Witte H."/>
            <person name="Yang S.P."/>
            <person name="Wilson R.K."/>
            <person name="Sommer R.J."/>
        </authorList>
    </citation>
    <scope>NUCLEOTIDE SEQUENCE [LARGE SCALE GENOMIC DNA]</scope>
    <source>
        <strain evidence="2">PS312</strain>
    </source>
</reference>
<organism evidence="1 2">
    <name type="scientific">Pristionchus pacificus</name>
    <name type="common">Parasitic nematode worm</name>
    <dbReference type="NCBI Taxonomy" id="54126"/>
    <lineage>
        <taxon>Eukaryota</taxon>
        <taxon>Metazoa</taxon>
        <taxon>Ecdysozoa</taxon>
        <taxon>Nematoda</taxon>
        <taxon>Chromadorea</taxon>
        <taxon>Rhabditida</taxon>
        <taxon>Rhabditina</taxon>
        <taxon>Diplogasteromorpha</taxon>
        <taxon>Diplogasteroidea</taxon>
        <taxon>Neodiplogasteridae</taxon>
        <taxon>Pristionchus</taxon>
    </lineage>
</organism>
<protein>
    <submittedName>
        <fullName evidence="1">Uncharacterized protein</fullName>
    </submittedName>
</protein>
<keyword evidence="2" id="KW-1185">Reference proteome</keyword>
<accession>A0A2A6CL67</accession>
<evidence type="ECO:0000313" key="1">
    <source>
        <dbReference type="EnsemblMetazoa" id="PPA41243.1"/>
    </source>
</evidence>
<dbReference type="AlphaFoldDB" id="A0A2A6CL67"/>
<dbReference type="Proteomes" id="UP000005239">
    <property type="component" value="Unassembled WGS sequence"/>
</dbReference>
<reference evidence="1" key="2">
    <citation type="submission" date="2022-06" db="UniProtKB">
        <authorList>
            <consortium name="EnsemblMetazoa"/>
        </authorList>
    </citation>
    <scope>IDENTIFICATION</scope>
    <source>
        <strain evidence="1">PS312</strain>
    </source>
</reference>
<name>A0A2A6CL67_PRIPA</name>
<proteinExistence type="predicted"/>
<gene>
    <name evidence="1" type="primary">WBGene00279612</name>
</gene>
<accession>A0A8R1YYQ1</accession>